<gene>
    <name evidence="1" type="ORF">NDU88_001378</name>
</gene>
<sequence>PMVMCGVPSLAPNTQEDRTSLINKVTHWIRHTRQCGSIIHSDIISAQRFSQTECHSDAIKFVLSTPELVKGRLDLEMRNPLQNGSNVCFKL</sequence>
<protein>
    <submittedName>
        <fullName evidence="1">Uncharacterized protein</fullName>
    </submittedName>
</protein>
<comment type="caution">
    <text evidence="1">The sequence shown here is derived from an EMBL/GenBank/DDBJ whole genome shotgun (WGS) entry which is preliminary data.</text>
</comment>
<reference evidence="1" key="1">
    <citation type="journal article" date="2022" name="bioRxiv">
        <title>Sequencing and chromosome-scale assembly of the giantPleurodeles waltlgenome.</title>
        <authorList>
            <person name="Brown T."/>
            <person name="Elewa A."/>
            <person name="Iarovenko S."/>
            <person name="Subramanian E."/>
            <person name="Araus A.J."/>
            <person name="Petzold A."/>
            <person name="Susuki M."/>
            <person name="Suzuki K.-i.T."/>
            <person name="Hayashi T."/>
            <person name="Toyoda A."/>
            <person name="Oliveira C."/>
            <person name="Osipova E."/>
            <person name="Leigh N.D."/>
            <person name="Simon A."/>
            <person name="Yun M.H."/>
        </authorList>
    </citation>
    <scope>NUCLEOTIDE SEQUENCE</scope>
    <source>
        <strain evidence="1">20211129_DDA</strain>
        <tissue evidence="1">Liver</tissue>
    </source>
</reference>
<evidence type="ECO:0000313" key="1">
    <source>
        <dbReference type="EMBL" id="KAJ1096235.1"/>
    </source>
</evidence>
<organism evidence="1 2">
    <name type="scientific">Pleurodeles waltl</name>
    <name type="common">Iberian ribbed newt</name>
    <dbReference type="NCBI Taxonomy" id="8319"/>
    <lineage>
        <taxon>Eukaryota</taxon>
        <taxon>Metazoa</taxon>
        <taxon>Chordata</taxon>
        <taxon>Craniata</taxon>
        <taxon>Vertebrata</taxon>
        <taxon>Euteleostomi</taxon>
        <taxon>Amphibia</taxon>
        <taxon>Batrachia</taxon>
        <taxon>Caudata</taxon>
        <taxon>Salamandroidea</taxon>
        <taxon>Salamandridae</taxon>
        <taxon>Pleurodelinae</taxon>
        <taxon>Pleurodeles</taxon>
    </lineage>
</organism>
<dbReference type="Proteomes" id="UP001066276">
    <property type="component" value="Chromosome 10"/>
</dbReference>
<accession>A0AAV7M0B5</accession>
<name>A0AAV7M0B5_PLEWA</name>
<proteinExistence type="predicted"/>
<dbReference type="EMBL" id="JANPWB010000014">
    <property type="protein sequence ID" value="KAJ1096235.1"/>
    <property type="molecule type" value="Genomic_DNA"/>
</dbReference>
<evidence type="ECO:0000313" key="2">
    <source>
        <dbReference type="Proteomes" id="UP001066276"/>
    </source>
</evidence>
<feature type="non-terminal residue" evidence="1">
    <location>
        <position position="1"/>
    </location>
</feature>
<dbReference type="AlphaFoldDB" id="A0AAV7M0B5"/>
<keyword evidence="2" id="KW-1185">Reference proteome</keyword>
<feature type="non-terminal residue" evidence="1">
    <location>
        <position position="91"/>
    </location>
</feature>